<evidence type="ECO:0000256" key="1">
    <source>
        <dbReference type="ARBA" id="ARBA00008814"/>
    </source>
</evidence>
<evidence type="ECO:0000256" key="3">
    <source>
        <dbReference type="SAM" id="SignalP"/>
    </source>
</evidence>
<organism evidence="4 5">
    <name type="scientific">Rothia aeria</name>
    <dbReference type="NCBI Taxonomy" id="172042"/>
    <lineage>
        <taxon>Bacteria</taxon>
        <taxon>Bacillati</taxon>
        <taxon>Actinomycetota</taxon>
        <taxon>Actinomycetes</taxon>
        <taxon>Micrococcales</taxon>
        <taxon>Micrococcaceae</taxon>
        <taxon>Rothia</taxon>
    </lineage>
</organism>
<dbReference type="AlphaFoldDB" id="A0A2Z5R2L8"/>
<sequence>MFIHSLVSGIKAPSCFSQKIAALMMAALLFTLSACGIGTQNPNNAASSQTIVSEEQSSAVLAELAQQLKDGKAAHPKEVTGPSSAKNTPEVQAMVDTPTPQLPVTFKDYTGKEVTVKSAERILALDTYGTLTQDVIALGLGGRLVGRTVSNTEQSLSKLPVMTQNGHDLNVEAILSAKPDVVFLDSSASSRDAAQKLESSGITVVLTDTNRKMNLIIPQLKLVAQALGVQEAGNTVAERIQKDLDYATTTLKEVAPQGDQRLSMAFLYVRGNSGVFFVLGDGYGADELITAVGGRGVAAENGIKEMTMANAEALVKLNPDLILVMSRGLKSTGGVDGLVSRPGVEQTTAGKNRRIVDMDDGQILSFGPNTPAVLLSLAKAIYAPEGQ</sequence>
<dbReference type="Gene3D" id="3.40.50.1980">
    <property type="entry name" value="Nitrogenase molybdenum iron protein domain"/>
    <property type="match status" value="2"/>
</dbReference>
<dbReference type="Proteomes" id="UP000250241">
    <property type="component" value="Chromosome"/>
</dbReference>
<keyword evidence="5" id="KW-1185">Reference proteome</keyword>
<dbReference type="PROSITE" id="PS50983">
    <property type="entry name" value="FE_B12_PBP"/>
    <property type="match status" value="1"/>
</dbReference>
<reference evidence="4 5" key="1">
    <citation type="submission" date="2016-10" db="EMBL/GenBank/DDBJ databases">
        <title>Genome sequence of Rothia aeria strain JCM11412.</title>
        <authorList>
            <person name="Nambu T."/>
        </authorList>
    </citation>
    <scope>NUCLEOTIDE SEQUENCE [LARGE SCALE GENOMIC DNA]</scope>
    <source>
        <strain evidence="4 5">JCM 11412</strain>
    </source>
</reference>
<feature type="signal peptide" evidence="3">
    <location>
        <begin position="1"/>
        <end position="36"/>
    </location>
</feature>
<comment type="similarity">
    <text evidence="1">Belongs to the bacterial solute-binding protein 8 family.</text>
</comment>
<dbReference type="InterPro" id="IPR002491">
    <property type="entry name" value="ABC_transptr_periplasmic_BD"/>
</dbReference>
<dbReference type="InterPro" id="IPR050902">
    <property type="entry name" value="ABC_Transporter_SBP"/>
</dbReference>
<name>A0A2Z5R2L8_9MICC</name>
<gene>
    <name evidence="4" type="ORF">RA11412_0840</name>
</gene>
<dbReference type="KEGG" id="raj:RA11412_0840"/>
<keyword evidence="3" id="KW-0732">Signal</keyword>
<proteinExistence type="inferred from homology"/>
<dbReference type="RefSeq" id="WP_128087433.1">
    <property type="nucleotide sequence ID" value="NZ_CBDEQU010000069.1"/>
</dbReference>
<dbReference type="Pfam" id="PF01497">
    <property type="entry name" value="Peripla_BP_2"/>
    <property type="match status" value="1"/>
</dbReference>
<feature type="compositionally biased region" description="Polar residues" evidence="2">
    <location>
        <begin position="81"/>
        <end position="90"/>
    </location>
</feature>
<dbReference type="PANTHER" id="PTHR30535">
    <property type="entry name" value="VITAMIN B12-BINDING PROTEIN"/>
    <property type="match status" value="1"/>
</dbReference>
<evidence type="ECO:0000313" key="4">
    <source>
        <dbReference type="EMBL" id="BAV87139.1"/>
    </source>
</evidence>
<feature type="chain" id="PRO_5039472923" evidence="3">
    <location>
        <begin position="37"/>
        <end position="387"/>
    </location>
</feature>
<dbReference type="SUPFAM" id="SSF53807">
    <property type="entry name" value="Helical backbone' metal receptor"/>
    <property type="match status" value="1"/>
</dbReference>
<protein>
    <submittedName>
        <fullName evidence="4">Heme ABC transporter</fullName>
    </submittedName>
</protein>
<accession>A0A2Z5R2L8</accession>
<evidence type="ECO:0000256" key="2">
    <source>
        <dbReference type="SAM" id="MobiDB-lite"/>
    </source>
</evidence>
<feature type="region of interest" description="Disordered" evidence="2">
    <location>
        <begin position="71"/>
        <end position="90"/>
    </location>
</feature>
<dbReference type="EMBL" id="AP017895">
    <property type="protein sequence ID" value="BAV87139.1"/>
    <property type="molecule type" value="Genomic_DNA"/>
</dbReference>
<evidence type="ECO:0000313" key="5">
    <source>
        <dbReference type="Proteomes" id="UP000250241"/>
    </source>
</evidence>
<dbReference type="PANTHER" id="PTHR30535:SF4">
    <property type="entry name" value="HEMIN-BINDING PERIPLASMIC PROTEIN HMUT"/>
    <property type="match status" value="1"/>
</dbReference>
<dbReference type="GeneID" id="93861545"/>